<sequence>MICADGRAPRGRPEIAGLDELDAFDEVIDVRSPGEYADDHIPGAVNLPVLDDAERARVGTLYKQVSPFEAKRLGAALVSRNIASHLENHFAAKGKTYRPLVYCWRGGTRSGSLSHVLRSVGWQAAQLAGGYKAYRGTVLADLERLPEGHSYTVVCGPTGVGKSRFLRALAGLGGQVLDLEDLAAHMGSVLGAYPSRPQPPQKLFESLVWDRLCRFDPDRPVYVESESKRIGDLHTPEILLRRMRASPCLNLTAPVPVRVALLKEEYAHLMADPARLGGELDRLIQLRGRDTVTRWKALAAAGRWDELVADLLEQHYDPAYRRSLGQNFVLAEAGPTLELAAADPEYVGALARGVLDGILATA</sequence>
<dbReference type="InterPro" id="IPR017582">
    <property type="entry name" value="SelU"/>
</dbReference>
<dbReference type="InterPro" id="IPR001763">
    <property type="entry name" value="Rhodanese-like_dom"/>
</dbReference>
<dbReference type="Pfam" id="PF00581">
    <property type="entry name" value="Rhodanese"/>
    <property type="match status" value="1"/>
</dbReference>
<dbReference type="InterPro" id="IPR036873">
    <property type="entry name" value="Rhodanese-like_dom_sf"/>
</dbReference>
<proteinExistence type="predicted"/>
<evidence type="ECO:0000259" key="2">
    <source>
        <dbReference type="PROSITE" id="PS50206"/>
    </source>
</evidence>
<dbReference type="InterPro" id="IPR058840">
    <property type="entry name" value="AAA_SelU"/>
</dbReference>
<dbReference type="SUPFAM" id="SSF52540">
    <property type="entry name" value="P-loop containing nucleoside triphosphate hydrolases"/>
    <property type="match status" value="1"/>
</dbReference>
<dbReference type="NCBIfam" id="NF008750">
    <property type="entry name" value="PRK11784.1-2"/>
    <property type="match status" value="1"/>
</dbReference>
<keyword evidence="1" id="KW-0711">Selenium</keyword>
<name>A0A4R1BDQ4_9PROT</name>
<feature type="domain" description="Rhodanese" evidence="2">
    <location>
        <begin position="27"/>
        <end position="143"/>
    </location>
</feature>
<dbReference type="Pfam" id="PF26341">
    <property type="entry name" value="AAA_SelU"/>
    <property type="match status" value="1"/>
</dbReference>
<evidence type="ECO:0000256" key="1">
    <source>
        <dbReference type="ARBA" id="ARBA00023266"/>
    </source>
</evidence>
<accession>A0A4R1BDQ4</accession>
<keyword evidence="4" id="KW-1185">Reference proteome</keyword>
<dbReference type="InterPro" id="IPR027417">
    <property type="entry name" value="P-loop_NTPase"/>
</dbReference>
<dbReference type="EMBL" id="SJZB01000029">
    <property type="protein sequence ID" value="TCJ15167.1"/>
    <property type="molecule type" value="Genomic_DNA"/>
</dbReference>
<protein>
    <submittedName>
        <fullName evidence="3">tRNA 2-selenouridine(34) synthase MnmH</fullName>
    </submittedName>
</protein>
<dbReference type="Proteomes" id="UP000295443">
    <property type="component" value="Unassembled WGS sequence"/>
</dbReference>
<evidence type="ECO:0000313" key="3">
    <source>
        <dbReference type="EMBL" id="TCJ15167.1"/>
    </source>
</evidence>
<organism evidence="3 4">
    <name type="scientific">Parasulfuritortus cantonensis</name>
    <dbReference type="NCBI Taxonomy" id="2528202"/>
    <lineage>
        <taxon>Bacteria</taxon>
        <taxon>Pseudomonadati</taxon>
        <taxon>Pseudomonadota</taxon>
        <taxon>Betaproteobacteria</taxon>
        <taxon>Nitrosomonadales</taxon>
        <taxon>Thiobacillaceae</taxon>
        <taxon>Parasulfuritortus</taxon>
    </lineage>
</organism>
<dbReference type="GO" id="GO:0004792">
    <property type="term" value="F:thiosulfate-cyanide sulfurtransferase activity"/>
    <property type="evidence" value="ECO:0007669"/>
    <property type="project" value="InterPro"/>
</dbReference>
<reference evidence="3 4" key="1">
    <citation type="submission" date="2019-03" db="EMBL/GenBank/DDBJ databases">
        <title>Genome sequence of Thiobacillaceae bacterium LSR1, a sulfur-oxidizing bacterium isolated from freshwater sediment.</title>
        <authorList>
            <person name="Li S."/>
        </authorList>
    </citation>
    <scope>NUCLEOTIDE SEQUENCE [LARGE SCALE GENOMIC DNA]</scope>
    <source>
        <strain evidence="3 4">LSR1</strain>
    </source>
</reference>
<dbReference type="PANTHER" id="PTHR30401:SF0">
    <property type="entry name" value="TRNA 2-SELENOURIDINE SYNTHASE"/>
    <property type="match status" value="1"/>
</dbReference>
<dbReference type="InterPro" id="IPR001307">
    <property type="entry name" value="Thiosulphate_STrfase_CS"/>
</dbReference>
<dbReference type="AlphaFoldDB" id="A0A4R1BDQ4"/>
<dbReference type="NCBIfam" id="TIGR03167">
    <property type="entry name" value="tRNA_sel_U_synt"/>
    <property type="match status" value="1"/>
</dbReference>
<dbReference type="PROSITE" id="PS00380">
    <property type="entry name" value="RHODANESE_1"/>
    <property type="match status" value="1"/>
</dbReference>
<dbReference type="RefSeq" id="WP_131446247.1">
    <property type="nucleotide sequence ID" value="NZ_SJZB01000029.1"/>
</dbReference>
<dbReference type="SMART" id="SM00450">
    <property type="entry name" value="RHOD"/>
    <property type="match status" value="1"/>
</dbReference>
<dbReference type="SUPFAM" id="SSF52821">
    <property type="entry name" value="Rhodanese/Cell cycle control phosphatase"/>
    <property type="match status" value="1"/>
</dbReference>
<dbReference type="PROSITE" id="PS50206">
    <property type="entry name" value="RHODANESE_3"/>
    <property type="match status" value="1"/>
</dbReference>
<dbReference type="GO" id="GO:0043828">
    <property type="term" value="F:tRNA 2-selenouridine synthase activity"/>
    <property type="evidence" value="ECO:0007669"/>
    <property type="project" value="InterPro"/>
</dbReference>
<dbReference type="Gene3D" id="3.40.250.10">
    <property type="entry name" value="Rhodanese-like domain"/>
    <property type="match status" value="1"/>
</dbReference>
<gene>
    <name evidence="3" type="primary">mnmH</name>
    <name evidence="3" type="ORF">EZJ19_07605</name>
</gene>
<comment type="caution">
    <text evidence="3">The sequence shown here is derived from an EMBL/GenBank/DDBJ whole genome shotgun (WGS) entry which is preliminary data.</text>
</comment>
<dbReference type="NCBIfam" id="NF008752">
    <property type="entry name" value="PRK11784.1-4"/>
    <property type="match status" value="1"/>
</dbReference>
<dbReference type="OrthoDB" id="9808735at2"/>
<evidence type="ECO:0000313" key="4">
    <source>
        <dbReference type="Proteomes" id="UP000295443"/>
    </source>
</evidence>
<dbReference type="GO" id="GO:0002098">
    <property type="term" value="P:tRNA wobble uridine modification"/>
    <property type="evidence" value="ECO:0007669"/>
    <property type="project" value="InterPro"/>
</dbReference>
<dbReference type="PANTHER" id="PTHR30401">
    <property type="entry name" value="TRNA 2-SELENOURIDINE SYNTHASE"/>
    <property type="match status" value="1"/>
</dbReference>